<evidence type="ECO:0000256" key="2">
    <source>
        <dbReference type="ARBA" id="ARBA00007354"/>
    </source>
</evidence>
<evidence type="ECO:0000256" key="5">
    <source>
        <dbReference type="SAM" id="MobiDB-lite"/>
    </source>
</evidence>
<feature type="compositionally biased region" description="Low complexity" evidence="5">
    <location>
        <begin position="1117"/>
        <end position="1139"/>
    </location>
</feature>
<feature type="compositionally biased region" description="Polar residues" evidence="5">
    <location>
        <begin position="409"/>
        <end position="419"/>
    </location>
</feature>
<reference evidence="7" key="1">
    <citation type="submission" date="2025-08" db="UniProtKB">
        <authorList>
            <consortium name="Ensembl"/>
        </authorList>
    </citation>
    <scope>IDENTIFICATION</scope>
</reference>
<feature type="domain" description="AF4/FMR2 C-terminal homology" evidence="6">
    <location>
        <begin position="958"/>
        <end position="1234"/>
    </location>
</feature>
<feature type="compositionally biased region" description="Basic residues" evidence="5">
    <location>
        <begin position="314"/>
        <end position="326"/>
    </location>
</feature>
<name>A0A8C5FK90_GADMO</name>
<comment type="similarity">
    <text evidence="2">Belongs to the AF4 family.</text>
</comment>
<feature type="compositionally biased region" description="Low complexity" evidence="5">
    <location>
        <begin position="506"/>
        <end position="521"/>
    </location>
</feature>
<feature type="compositionally biased region" description="Basic and acidic residues" evidence="5">
    <location>
        <begin position="643"/>
        <end position="654"/>
    </location>
</feature>
<dbReference type="Pfam" id="PF18876">
    <property type="entry name" value="AFF4_CHD"/>
    <property type="match status" value="1"/>
</dbReference>
<feature type="compositionally biased region" description="Polar residues" evidence="5">
    <location>
        <begin position="944"/>
        <end position="960"/>
    </location>
</feature>
<feature type="compositionally biased region" description="Low complexity" evidence="5">
    <location>
        <begin position="770"/>
        <end position="822"/>
    </location>
</feature>
<dbReference type="InterPro" id="IPR007797">
    <property type="entry name" value="AF4/FMR2"/>
</dbReference>
<evidence type="ECO:0000256" key="1">
    <source>
        <dbReference type="ARBA" id="ARBA00004123"/>
    </source>
</evidence>
<dbReference type="GeneID" id="115532168"/>
<dbReference type="Pfam" id="PF05110">
    <property type="entry name" value="AF-4"/>
    <property type="match status" value="1"/>
</dbReference>
<feature type="region of interest" description="Disordered" evidence="5">
    <location>
        <begin position="113"/>
        <end position="158"/>
    </location>
</feature>
<feature type="region of interest" description="Disordered" evidence="5">
    <location>
        <begin position="291"/>
        <end position="335"/>
    </location>
</feature>
<sequence length="1237" mass="131357">MTNNLGDVRHAMASQPSLYSEERKLLRIQAWEQRNQEICQEQTGHAENVPLFGKPYKTSKWDELSCRIQKMLGSYEDGKDPDLNSGNFVKDLLGSSSNHASIMATLNQRQLTPAHASTKPSFHGGPRPASTSTPAETLARTPHGAEAAAGAAPRPSPGYLQEVARARPRSPGQRDDEEDLLDMEYARLPAMLATLSPLAEMESPLHSSDGDPFGRPRDADRQGAFDLGAESPQRSLVSPIRPMETPEPKPPTKGGPAAPQAFPPPLASKAAGVVVTKKPTAYVRPMDGQDQVIMGSPELKPSPEPYEPLSDKKNNHHHHHPHHHHNNINNNNNAATLSKSLPRTLEPRPNDAQCVEDILREMTHSWPPLLTTIQTPSASQTPRSPPAAKVVERVQIKHPEHYDSPPTESPVSSQQSSACTVEAAHSSGVESASSSDSESSSASESENDSARRRPPQPPRGSSPAEVKTPAPHGDWQLANWIRSGQQNTGGASQTPPHKAPPPPQPSQRSSGPRDAATAAAASQPPRDYKPHVSSDQEGSSHSQVAKTPQCRVPLKHSAPARAKASDDAAAATAGGRVKPACKKHSAKPGRTLSPKPPKAAPQAETTRAGPAEDKGSSPCPPLTFTYRPKVKTKTKRSSGGGPKAERASLPRQEDTSTCVPNAPLSAPPCHCGRSPDRCVCPAAPSPGGPDRALAAPSAESSGGCAGVKKEPAKRPQGAKKAPKTVKPEAVQPPPGKPATAARSLVPSLLVKIDLSLLCRVPFVSAVAQETTTTTTTTSSSTSSSSSNSTTTIPTNSATNNSTTTTGTSSTSSSSNSRGKGASETGGKGGDPSKWGPTKNKRGPAESDKNPPKKRQKMEKKAKVVEQLPGRATVKSESSVIVVKEEKRKTAKKRGGPQSQQQHCSGPKDHGTDARHGKDGNPKHKSTKKHKEHAKTGKKGPKSMLSVQASAEPSRGGSSTRPMLRFEDRLYPVKHYIKEAKKLKHKADAESDKVSKAFGYLEAAMFFAESGVAMETELETSKSPYSMYEDTVELIKFTLKQKNSGDSSALPSENDFTVLCLKCQSFLQMAMFRCKQKVASKYSKTLKTHFMNCKPSLDASLGSSRSADAASPRSFAASPALAAPGSTTSSSSSGPGSNHSCGGGEGPAAAAGSATSNTVSIPKIIHHVAFSYVNITALFVSAHDLWEKAEALTHKSSGVLSELNAHMEPLSLSSSVKAMVQYTRQALNWLRLDAQSLK</sequence>
<dbReference type="AlphaFoldDB" id="A0A8C5FK90"/>
<dbReference type="Ensembl" id="ENSGMOT00000062217.1">
    <property type="protein sequence ID" value="ENSGMOP00000043041.1"/>
    <property type="gene ID" value="ENSGMOG00000035375.1"/>
</dbReference>
<dbReference type="RefSeq" id="XP_030197608.1">
    <property type="nucleotide sequence ID" value="XM_030341748.1"/>
</dbReference>
<evidence type="ECO:0000256" key="3">
    <source>
        <dbReference type="ARBA" id="ARBA00022553"/>
    </source>
</evidence>
<dbReference type="InterPro" id="IPR043640">
    <property type="entry name" value="AF4/FMR2_CHD"/>
</dbReference>
<dbReference type="PANTHER" id="PTHR10528">
    <property type="entry name" value="AF4/FMR2 FAMILY MEMBER"/>
    <property type="match status" value="1"/>
</dbReference>
<feature type="region of interest" description="Disordered" evidence="5">
    <location>
        <begin position="765"/>
        <end position="964"/>
    </location>
</feature>
<dbReference type="GO" id="GO:0010468">
    <property type="term" value="P:regulation of gene expression"/>
    <property type="evidence" value="ECO:0007669"/>
    <property type="project" value="InterPro"/>
</dbReference>
<feature type="region of interest" description="Disordered" evidence="5">
    <location>
        <begin position="201"/>
        <end position="259"/>
    </location>
</feature>
<feature type="region of interest" description="Disordered" evidence="5">
    <location>
        <begin position="400"/>
        <end position="740"/>
    </location>
</feature>
<keyword evidence="4" id="KW-0539">Nucleus</keyword>
<dbReference type="GeneTree" id="ENSGT00950000182974"/>
<feature type="compositionally biased region" description="Basic and acidic residues" evidence="5">
    <location>
        <begin position="208"/>
        <end position="223"/>
    </location>
</feature>
<evidence type="ECO:0000313" key="8">
    <source>
        <dbReference type="Proteomes" id="UP000694546"/>
    </source>
</evidence>
<gene>
    <name evidence="7" type="primary">LOC115532168</name>
</gene>
<dbReference type="PANTHER" id="PTHR10528:SF6">
    <property type="entry name" value="AF4_FMR2 FAMILY MEMBER 1"/>
    <property type="match status" value="1"/>
</dbReference>
<accession>A0A8C5FK90</accession>
<reference evidence="7" key="2">
    <citation type="submission" date="2025-09" db="UniProtKB">
        <authorList>
            <consortium name="Ensembl"/>
        </authorList>
    </citation>
    <scope>IDENTIFICATION</scope>
</reference>
<feature type="region of interest" description="Disordered" evidence="5">
    <location>
        <begin position="1117"/>
        <end position="1148"/>
    </location>
</feature>
<evidence type="ECO:0000259" key="6">
    <source>
        <dbReference type="Pfam" id="PF18876"/>
    </source>
</evidence>
<dbReference type="Proteomes" id="UP000694546">
    <property type="component" value="Chromosome 19"/>
</dbReference>
<dbReference type="GO" id="GO:0032783">
    <property type="term" value="C:super elongation complex"/>
    <property type="evidence" value="ECO:0007669"/>
    <property type="project" value="TreeGrafter"/>
</dbReference>
<keyword evidence="8" id="KW-1185">Reference proteome</keyword>
<dbReference type="OMA" id="IVMTQKP"/>
<dbReference type="Gene3D" id="6.10.250.2670">
    <property type="match status" value="1"/>
</dbReference>
<comment type="subcellular location">
    <subcellularLocation>
        <location evidence="1">Nucleus</location>
    </subcellularLocation>
</comment>
<feature type="compositionally biased region" description="Basic residues" evidence="5">
    <location>
        <begin position="922"/>
        <end position="940"/>
    </location>
</feature>
<protein>
    <submittedName>
        <fullName evidence="7">AF4/FMR2 family member 1-like</fullName>
    </submittedName>
</protein>
<feature type="compositionally biased region" description="Basic and acidic residues" evidence="5">
    <location>
        <begin position="905"/>
        <end position="921"/>
    </location>
</feature>
<feature type="compositionally biased region" description="Low complexity" evidence="5">
    <location>
        <begin position="557"/>
        <end position="578"/>
    </location>
</feature>
<feature type="compositionally biased region" description="Polar residues" evidence="5">
    <location>
        <begin position="535"/>
        <end position="546"/>
    </location>
</feature>
<evidence type="ECO:0000256" key="4">
    <source>
        <dbReference type="ARBA" id="ARBA00023242"/>
    </source>
</evidence>
<feature type="compositionally biased region" description="Polar residues" evidence="5">
    <location>
        <begin position="482"/>
        <end position="491"/>
    </location>
</feature>
<organism evidence="7 8">
    <name type="scientific">Gadus morhua</name>
    <name type="common">Atlantic cod</name>
    <dbReference type="NCBI Taxonomy" id="8049"/>
    <lineage>
        <taxon>Eukaryota</taxon>
        <taxon>Metazoa</taxon>
        <taxon>Chordata</taxon>
        <taxon>Craniata</taxon>
        <taxon>Vertebrata</taxon>
        <taxon>Euteleostomi</taxon>
        <taxon>Actinopterygii</taxon>
        <taxon>Neopterygii</taxon>
        <taxon>Teleostei</taxon>
        <taxon>Neoteleostei</taxon>
        <taxon>Acanthomorphata</taxon>
        <taxon>Zeiogadaria</taxon>
        <taxon>Gadariae</taxon>
        <taxon>Gadiformes</taxon>
        <taxon>Gadoidei</taxon>
        <taxon>Gadidae</taxon>
        <taxon>Gadus</taxon>
    </lineage>
</organism>
<feature type="compositionally biased region" description="Low complexity" evidence="5">
    <location>
        <begin position="422"/>
        <end position="444"/>
    </location>
</feature>
<evidence type="ECO:0000313" key="7">
    <source>
        <dbReference type="Ensembl" id="ENSGMOP00000043041.1"/>
    </source>
</evidence>
<proteinExistence type="inferred from homology"/>
<keyword evidence="3" id="KW-0597">Phosphoprotein</keyword>